<dbReference type="EMBL" id="BAAAPN010000032">
    <property type="protein sequence ID" value="GAA1753921.1"/>
    <property type="molecule type" value="Genomic_DNA"/>
</dbReference>
<evidence type="ECO:0000313" key="3">
    <source>
        <dbReference type="Proteomes" id="UP001501475"/>
    </source>
</evidence>
<name>A0ABP4WG20_9MICO</name>
<proteinExistence type="predicted"/>
<reference evidence="3" key="1">
    <citation type="journal article" date="2019" name="Int. J. Syst. Evol. Microbiol.">
        <title>The Global Catalogue of Microorganisms (GCM) 10K type strain sequencing project: providing services to taxonomists for standard genome sequencing and annotation.</title>
        <authorList>
            <consortium name="The Broad Institute Genomics Platform"/>
            <consortium name="The Broad Institute Genome Sequencing Center for Infectious Disease"/>
            <person name="Wu L."/>
            <person name="Ma J."/>
        </authorList>
    </citation>
    <scope>NUCLEOTIDE SEQUENCE [LARGE SCALE GENOMIC DNA]</scope>
    <source>
        <strain evidence="3">JCM 15591</strain>
    </source>
</reference>
<gene>
    <name evidence="2" type="ORF">GCM10009810_12210</name>
</gene>
<feature type="region of interest" description="Disordered" evidence="1">
    <location>
        <begin position="1"/>
        <end position="22"/>
    </location>
</feature>
<dbReference type="Proteomes" id="UP001501475">
    <property type="component" value="Unassembled WGS sequence"/>
</dbReference>
<sequence>MTTIPTGHMTGMDGTGWAEDGVTPHPAGGYVRVERRPHRTRYVDVAGRKHRLDGPAAEWADGSREWWFNGQLHRLDGPAVELANGTRQWWVDGKRHRLDGPAVEASWRFRIGALARHRLAGWLAVGAATAGRVTESRRFRVSTSAYRHHHDHDR</sequence>
<accession>A0ABP4WG20</accession>
<keyword evidence="3" id="KW-1185">Reference proteome</keyword>
<evidence type="ECO:0000313" key="2">
    <source>
        <dbReference type="EMBL" id="GAA1753921.1"/>
    </source>
</evidence>
<dbReference type="RefSeq" id="WP_344063584.1">
    <property type="nucleotide sequence ID" value="NZ_BAAAPN010000032.1"/>
</dbReference>
<evidence type="ECO:0000256" key="1">
    <source>
        <dbReference type="SAM" id="MobiDB-lite"/>
    </source>
</evidence>
<protein>
    <submittedName>
        <fullName evidence="2">Uncharacterized protein</fullName>
    </submittedName>
</protein>
<comment type="caution">
    <text evidence="2">The sequence shown here is derived from an EMBL/GenBank/DDBJ whole genome shotgun (WGS) entry which is preliminary data.</text>
</comment>
<organism evidence="2 3">
    <name type="scientific">Nostocoides vanveenii</name>
    <dbReference type="NCBI Taxonomy" id="330835"/>
    <lineage>
        <taxon>Bacteria</taxon>
        <taxon>Bacillati</taxon>
        <taxon>Actinomycetota</taxon>
        <taxon>Actinomycetes</taxon>
        <taxon>Micrococcales</taxon>
        <taxon>Intrasporangiaceae</taxon>
        <taxon>Nostocoides</taxon>
    </lineage>
</organism>